<dbReference type="CDD" id="cd06159">
    <property type="entry name" value="S2P-M50_PDZ_Arch"/>
    <property type="match status" value="1"/>
</dbReference>
<feature type="transmembrane region" description="Helical" evidence="5">
    <location>
        <begin position="111"/>
        <end position="135"/>
    </location>
</feature>
<keyword evidence="3 5" id="KW-1133">Transmembrane helix</keyword>
<feature type="transmembrane region" description="Helical" evidence="5">
    <location>
        <begin position="66"/>
        <end position="91"/>
    </location>
</feature>
<evidence type="ECO:0000256" key="5">
    <source>
        <dbReference type="SAM" id="Phobius"/>
    </source>
</evidence>
<comment type="subcellular location">
    <subcellularLocation>
        <location evidence="1">Endomembrane system</location>
        <topology evidence="1">Multi-pass membrane protein</topology>
    </subcellularLocation>
</comment>
<accession>A0A7Z8KMF6</accession>
<evidence type="ECO:0000256" key="1">
    <source>
        <dbReference type="ARBA" id="ARBA00004127"/>
    </source>
</evidence>
<dbReference type="InterPro" id="IPR001193">
    <property type="entry name" value="MBTPS2"/>
</dbReference>
<dbReference type="OrthoDB" id="15212at2157"/>
<feature type="transmembrane region" description="Helical" evidence="5">
    <location>
        <begin position="447"/>
        <end position="468"/>
    </location>
</feature>
<dbReference type="AlphaFoldDB" id="A0A7Z8KMF6"/>
<feature type="transmembrane region" description="Helical" evidence="5">
    <location>
        <begin position="551"/>
        <end position="576"/>
    </location>
</feature>
<dbReference type="SMART" id="SM00228">
    <property type="entry name" value="PDZ"/>
    <property type="match status" value="2"/>
</dbReference>
<keyword evidence="4 5" id="KW-0472">Membrane</keyword>
<protein>
    <submittedName>
        <fullName evidence="7">PDZ domain-containing protein</fullName>
    </submittedName>
</protein>
<gene>
    <name evidence="7" type="ORF">FKV42_10840</name>
</gene>
<dbReference type="Proteomes" id="UP000319335">
    <property type="component" value="Unassembled WGS sequence"/>
</dbReference>
<evidence type="ECO:0000313" key="7">
    <source>
        <dbReference type="EMBL" id="TQD24421.1"/>
    </source>
</evidence>
<organism evidence="7 8">
    <name type="scientific">Methanolobus vulcani</name>
    <dbReference type="NCBI Taxonomy" id="38026"/>
    <lineage>
        <taxon>Archaea</taxon>
        <taxon>Methanobacteriati</taxon>
        <taxon>Methanobacteriota</taxon>
        <taxon>Stenosarchaea group</taxon>
        <taxon>Methanomicrobia</taxon>
        <taxon>Methanosarcinales</taxon>
        <taxon>Methanosarcinaceae</taxon>
        <taxon>Methanolobus</taxon>
    </lineage>
</organism>
<proteinExistence type="predicted"/>
<dbReference type="GO" id="GO:0016020">
    <property type="term" value="C:membrane"/>
    <property type="evidence" value="ECO:0007669"/>
    <property type="project" value="InterPro"/>
</dbReference>
<feature type="transmembrane region" description="Helical" evidence="5">
    <location>
        <begin position="6"/>
        <end position="22"/>
    </location>
</feature>
<evidence type="ECO:0000256" key="2">
    <source>
        <dbReference type="ARBA" id="ARBA00022692"/>
    </source>
</evidence>
<evidence type="ECO:0000313" key="8">
    <source>
        <dbReference type="Proteomes" id="UP000319335"/>
    </source>
</evidence>
<dbReference type="GO" id="GO:0005737">
    <property type="term" value="C:cytoplasm"/>
    <property type="evidence" value="ECO:0007669"/>
    <property type="project" value="TreeGrafter"/>
</dbReference>
<dbReference type="InterPro" id="IPR008915">
    <property type="entry name" value="Peptidase_M50"/>
</dbReference>
<comment type="caution">
    <text evidence="7">The sequence shown here is derived from an EMBL/GenBank/DDBJ whole genome shotgun (WGS) entry which is preliminary data.</text>
</comment>
<sequence length="578" mass="63131">MDGIHIAIAILLLYWIVVIILDRKGILEKYNISTYGPVLMIRTTKGLKLLDKLAIPKKAWRIYADIGIRLMFVGMIAMLFVVILSDLAMIASYEANTMPEPSKFNEARNIFLIPGVNEFIPLTWGAIALLVTLVVHEFSHAILCRVEDIRVKSMGILLAVVPIGGFAEPDDEELFGKREEELNDENDPYGDRRLGIIIDKKSEEKTIVKTDEKVATRTQRARILAAGVMANFVVAFLAFALLFGPVLGSLAPLGDTMVVGVSEDGPAYSAGIREDMIITQLDDTSINNVNEMLDYLDGLEAGTSVTVYASTDREISSYQLEVTDTDIDPEGVLIQSIVENTPAEAAGIEAGTHILYLDGNPIYTYTDFSEVLSESTPGQEISAVVENDEGETTEYMVTLAEHPDYEGRGFLGVTTTSGGNVATSLGFSVGEYPAAEYLELLKGIPGMLGGVAGWYIILVLPISGFAGEGFPGFSETLSQFYVPVGWAEPFGIGIFWLANTLLWVGWLNFYVGLFNCLPAVPLDGGHVFRDSINAFIYKVTGNEEKAENVSALITATFAMMILLSFIFMVIGPYLVYGF</sequence>
<evidence type="ECO:0000259" key="6">
    <source>
        <dbReference type="SMART" id="SM00228"/>
    </source>
</evidence>
<reference evidence="7 8" key="1">
    <citation type="submission" date="2019-06" db="EMBL/GenBank/DDBJ databases">
        <title>Draft genome sequence of Methanolobus vulcani B1d.</title>
        <authorList>
            <person name="Creighbaum A.J."/>
            <person name="Ticak T."/>
            <person name="Hariraju D."/>
            <person name="Arivett B.A."/>
            <person name="Ferguson D.J.Jr."/>
        </authorList>
    </citation>
    <scope>NUCLEOTIDE SEQUENCE [LARGE SCALE GENOMIC DNA]</scope>
    <source>
        <strain evidence="7 8">B1d</strain>
    </source>
</reference>
<dbReference type="GO" id="GO:0031293">
    <property type="term" value="P:membrane protein intracellular domain proteolysis"/>
    <property type="evidence" value="ECO:0007669"/>
    <property type="project" value="TreeGrafter"/>
</dbReference>
<feature type="domain" description="PDZ" evidence="6">
    <location>
        <begin position="318"/>
        <end position="389"/>
    </location>
</feature>
<keyword evidence="2 5" id="KW-0812">Transmembrane</keyword>
<feature type="transmembrane region" description="Helical" evidence="5">
    <location>
        <begin position="223"/>
        <end position="247"/>
    </location>
</feature>
<dbReference type="GO" id="GO:0004222">
    <property type="term" value="F:metalloendopeptidase activity"/>
    <property type="evidence" value="ECO:0007669"/>
    <property type="project" value="InterPro"/>
</dbReference>
<dbReference type="RefSeq" id="WP_154810276.1">
    <property type="nucleotide sequence ID" value="NZ_VIAQ01000017.1"/>
</dbReference>
<dbReference type="Gene3D" id="2.30.42.10">
    <property type="match status" value="2"/>
</dbReference>
<evidence type="ECO:0000256" key="3">
    <source>
        <dbReference type="ARBA" id="ARBA00022989"/>
    </source>
</evidence>
<dbReference type="SUPFAM" id="SSF50156">
    <property type="entry name" value="PDZ domain-like"/>
    <property type="match status" value="2"/>
</dbReference>
<feature type="transmembrane region" description="Helical" evidence="5">
    <location>
        <begin position="480"/>
        <end position="504"/>
    </location>
</feature>
<feature type="domain" description="PDZ" evidence="6">
    <location>
        <begin position="244"/>
        <end position="313"/>
    </location>
</feature>
<dbReference type="EMBL" id="VIAQ01000017">
    <property type="protein sequence ID" value="TQD24421.1"/>
    <property type="molecule type" value="Genomic_DNA"/>
</dbReference>
<dbReference type="PANTHER" id="PTHR13325:SF3">
    <property type="entry name" value="MEMBRANE-BOUND TRANSCRIPTION FACTOR SITE-2 PROTEASE"/>
    <property type="match status" value="1"/>
</dbReference>
<dbReference type="PRINTS" id="PR01000">
    <property type="entry name" value="SREBPS2PTASE"/>
</dbReference>
<dbReference type="PANTHER" id="PTHR13325">
    <property type="entry name" value="PROTEASE M50 MEMBRANE-BOUND TRANSCRIPTION FACTOR SITE 2 PROTEASE"/>
    <property type="match status" value="1"/>
</dbReference>
<name>A0A7Z8KMF6_9EURY</name>
<keyword evidence="8" id="KW-1185">Reference proteome</keyword>
<dbReference type="Pfam" id="PF02163">
    <property type="entry name" value="Peptidase_M50"/>
    <property type="match status" value="1"/>
</dbReference>
<evidence type="ECO:0000256" key="4">
    <source>
        <dbReference type="ARBA" id="ARBA00023136"/>
    </source>
</evidence>
<dbReference type="InterPro" id="IPR036034">
    <property type="entry name" value="PDZ_sf"/>
</dbReference>
<dbReference type="InterPro" id="IPR001478">
    <property type="entry name" value="PDZ"/>
</dbReference>
<dbReference type="GO" id="GO:0012505">
    <property type="term" value="C:endomembrane system"/>
    <property type="evidence" value="ECO:0007669"/>
    <property type="project" value="UniProtKB-SubCell"/>
</dbReference>